<dbReference type="OMA" id="YVEVECE"/>
<name>A0A401QKB7_SCYTO</name>
<dbReference type="OrthoDB" id="5976910at2759"/>
<organism evidence="1 2">
    <name type="scientific">Scyliorhinus torazame</name>
    <name type="common">Cloudy catshark</name>
    <name type="synonym">Catulus torazame</name>
    <dbReference type="NCBI Taxonomy" id="75743"/>
    <lineage>
        <taxon>Eukaryota</taxon>
        <taxon>Metazoa</taxon>
        <taxon>Chordata</taxon>
        <taxon>Craniata</taxon>
        <taxon>Vertebrata</taxon>
        <taxon>Chondrichthyes</taxon>
        <taxon>Elasmobranchii</taxon>
        <taxon>Galeomorphii</taxon>
        <taxon>Galeoidea</taxon>
        <taxon>Carcharhiniformes</taxon>
        <taxon>Scyliorhinidae</taxon>
        <taxon>Scyliorhinus</taxon>
    </lineage>
</organism>
<evidence type="ECO:0000313" key="2">
    <source>
        <dbReference type="Proteomes" id="UP000288216"/>
    </source>
</evidence>
<comment type="caution">
    <text evidence="1">The sequence shown here is derived from an EMBL/GenBank/DDBJ whole genome shotgun (WGS) entry which is preliminary data.</text>
</comment>
<gene>
    <name evidence="1" type="ORF">scyTo_0026455</name>
</gene>
<accession>A0A401QKB7</accession>
<proteinExistence type="predicted"/>
<protein>
    <submittedName>
        <fullName evidence="1">Uncharacterized protein</fullName>
    </submittedName>
</protein>
<dbReference type="Proteomes" id="UP000288216">
    <property type="component" value="Unassembled WGS sequence"/>
</dbReference>
<sequence length="156" mass="17723">MLRAAAPCWTDWGSEQLGWAGELVNKGQLVRAAGMEWGWWQMEGGSDMQLYVEVECEGLQDCELFQLGEVGDCPPEQLLLVPEAEMMSDVLDLTLGPLPMLAPVRKFKRQPAGHYDPSTDVQDQFGKRRAANARERHRVRGSRTVSPERMFHKFIY</sequence>
<keyword evidence="2" id="KW-1185">Reference proteome</keyword>
<dbReference type="STRING" id="75743.A0A401QKB7"/>
<dbReference type="EMBL" id="BFAA01199114">
    <property type="protein sequence ID" value="GCB85810.1"/>
    <property type="molecule type" value="Genomic_DNA"/>
</dbReference>
<dbReference type="AlphaFoldDB" id="A0A401QKB7"/>
<evidence type="ECO:0000313" key="1">
    <source>
        <dbReference type="EMBL" id="GCB85810.1"/>
    </source>
</evidence>
<reference evidence="1 2" key="1">
    <citation type="journal article" date="2018" name="Nat. Ecol. Evol.">
        <title>Shark genomes provide insights into elasmobranch evolution and the origin of vertebrates.</title>
        <authorList>
            <person name="Hara Y"/>
            <person name="Yamaguchi K"/>
            <person name="Onimaru K"/>
            <person name="Kadota M"/>
            <person name="Koyanagi M"/>
            <person name="Keeley SD"/>
            <person name="Tatsumi K"/>
            <person name="Tanaka K"/>
            <person name="Motone F"/>
            <person name="Kageyama Y"/>
            <person name="Nozu R"/>
            <person name="Adachi N"/>
            <person name="Nishimura O"/>
            <person name="Nakagawa R"/>
            <person name="Tanegashima C"/>
            <person name="Kiyatake I"/>
            <person name="Matsumoto R"/>
            <person name="Murakumo K"/>
            <person name="Nishida K"/>
            <person name="Terakita A"/>
            <person name="Kuratani S"/>
            <person name="Sato K"/>
            <person name="Hyodo S Kuraku.S."/>
        </authorList>
    </citation>
    <scope>NUCLEOTIDE SEQUENCE [LARGE SCALE GENOMIC DNA]</scope>
</reference>